<evidence type="ECO:0000256" key="2">
    <source>
        <dbReference type="ARBA" id="ARBA00008997"/>
    </source>
</evidence>
<sequence length="597" mass="67132">MKGGASKREHNFRAMKKERLNENVEEENDSTNHEHEQDPACRRIIRSQFLKLKSLINEKRDDLLNTDSDKFESILNEFKKLHDQVQKPREQVADAEALLDLTRTLVGSVKSLLNEGISPAQFVGCLLKDYGQEGTENSIDWQKLGMSVSPIFMNVHGCCTMLGPMENELKQRKVGVQRKQTKPTAEKARPEELDESNEVEKADTDKNMITMFNVMKKNTKGVPLESLILNRTSFAQTVENLFTLSFLVKEGRADIRVDENHSHYVEPRNAPKTQETYTHFVFRYDYQDWKLMKDMVPEGKELMPHRGQFSTMVDSQPEMADDNSQPALSVTPIRKLSRNRGRIVQEEGVVEESPECDEENVSRAAAIRRKMSEYTLESFTVENKTHDGVKLNTRLFKPGRESECKDENFAIVMVHPYSILGGSQGLLKGIASYLASNGYFAVTFDMRGVGRSTGKPSITGFSEVKDVVAVCNWVCHHLSLNRILLVGSSAGAPIAGSAVDQIEQVIGYVSIGYPFGMTASILFGRHHKAILHSSKPKLFIMGTQDGFTSVKQLKNKLKSASGRVETHLIDGVGHFQMEGPDYDAYMVDLIVKFIASL</sequence>
<dbReference type="SUPFAM" id="SSF53474">
    <property type="entry name" value="alpha/beta-Hydrolases"/>
    <property type="match status" value="1"/>
</dbReference>
<feature type="domain" description="Non-structural maintenance of chromosome element 4 C-terminal" evidence="10">
    <location>
        <begin position="222"/>
        <end position="302"/>
    </location>
</feature>
<dbReference type="GO" id="GO:0006281">
    <property type="term" value="P:DNA repair"/>
    <property type="evidence" value="ECO:0007669"/>
    <property type="project" value="UniProtKB-UniRule"/>
</dbReference>
<keyword evidence="3 7" id="KW-0227">DNA damage</keyword>
<comment type="similarity">
    <text evidence="2 7">Belongs to the NSE4 family.</text>
</comment>
<keyword evidence="4 7" id="KW-0233">DNA recombination</keyword>
<keyword evidence="6 7" id="KW-0539">Nucleus</keyword>
<evidence type="ECO:0000313" key="12">
    <source>
        <dbReference type="Proteomes" id="UP000188354"/>
    </source>
</evidence>
<dbReference type="InterPro" id="IPR029058">
    <property type="entry name" value="AB_hydrolase_fold"/>
</dbReference>
<dbReference type="Gramene" id="OIW12805">
    <property type="protein sequence ID" value="OIW12805"/>
    <property type="gene ID" value="TanjilG_24738"/>
</dbReference>
<evidence type="ECO:0000313" key="11">
    <source>
        <dbReference type="EMBL" id="OIW12805.1"/>
    </source>
</evidence>
<dbReference type="InterPro" id="IPR014854">
    <property type="entry name" value="Nse4_C"/>
</dbReference>
<dbReference type="EMBL" id="CM007364">
    <property type="protein sequence ID" value="OIW12805.1"/>
    <property type="molecule type" value="Genomic_DNA"/>
</dbReference>
<dbReference type="Pfam" id="PF02129">
    <property type="entry name" value="Peptidase_S15"/>
    <property type="match status" value="1"/>
</dbReference>
<evidence type="ECO:0000256" key="6">
    <source>
        <dbReference type="ARBA" id="ARBA00023242"/>
    </source>
</evidence>
<feature type="compositionally biased region" description="Basic and acidic residues" evidence="8">
    <location>
        <begin position="1"/>
        <end position="22"/>
    </location>
</feature>
<evidence type="ECO:0000256" key="4">
    <source>
        <dbReference type="ARBA" id="ARBA00023172"/>
    </source>
</evidence>
<comment type="function">
    <text evidence="7">Component of the SMC5-SMC6 complex, that promotes sister chromatid alignment after DNA damage and facilitates double-stranded DNA breaks (DSBs) repair via homologous recombination between sister chromatids.</text>
</comment>
<feature type="domain" description="Xaa-Pro dipeptidyl-peptidase-like" evidence="9">
    <location>
        <begin position="387"/>
        <end position="478"/>
    </location>
</feature>
<protein>
    <recommendedName>
        <fullName evidence="7">Non-structural maintenance of chromosomes element 4</fullName>
    </recommendedName>
</protein>
<dbReference type="GO" id="GO:0005634">
    <property type="term" value="C:nucleus"/>
    <property type="evidence" value="ECO:0007669"/>
    <property type="project" value="UniProtKB-SubCell"/>
</dbReference>
<dbReference type="STRING" id="3871.A0A4P1RKQ1"/>
<proteinExistence type="inferred from homology"/>
<evidence type="ECO:0000256" key="7">
    <source>
        <dbReference type="RuleBase" id="RU365071"/>
    </source>
</evidence>
<accession>A0A4P1RKQ1</accession>
<dbReference type="PANTHER" id="PTHR16140:SF0">
    <property type="entry name" value="NON-STRUCTURAL MAINTENANCE OF CHROMOSOMES ELEMENT 4"/>
    <property type="match status" value="1"/>
</dbReference>
<keyword evidence="5 7" id="KW-0234">DNA repair</keyword>
<feature type="region of interest" description="Disordered" evidence="8">
    <location>
        <begin position="173"/>
        <end position="199"/>
    </location>
</feature>
<reference evidence="11 12" key="1">
    <citation type="journal article" date="2017" name="Plant Biotechnol. J.">
        <title>A comprehensive draft genome sequence for lupin (Lupinus angustifolius), an emerging health food: insights into plant-microbe interactions and legume evolution.</title>
        <authorList>
            <person name="Hane J.K."/>
            <person name="Ming Y."/>
            <person name="Kamphuis L.G."/>
            <person name="Nelson M.N."/>
            <person name="Garg G."/>
            <person name="Atkins C.A."/>
            <person name="Bayer P.E."/>
            <person name="Bravo A."/>
            <person name="Bringans S."/>
            <person name="Cannon S."/>
            <person name="Edwards D."/>
            <person name="Foley R."/>
            <person name="Gao L.L."/>
            <person name="Harrison M.J."/>
            <person name="Huang W."/>
            <person name="Hurgobin B."/>
            <person name="Li S."/>
            <person name="Liu C.W."/>
            <person name="McGrath A."/>
            <person name="Morahan G."/>
            <person name="Murray J."/>
            <person name="Weller J."/>
            <person name="Jian J."/>
            <person name="Singh K.B."/>
        </authorList>
    </citation>
    <scope>NUCLEOTIDE SEQUENCE [LARGE SCALE GENOMIC DNA]</scope>
    <source>
        <strain evidence="12">cv. Tanjil</strain>
        <tissue evidence="11">Whole plant</tissue>
    </source>
</reference>
<comment type="subcellular location">
    <subcellularLocation>
        <location evidence="1 7">Nucleus</location>
    </subcellularLocation>
</comment>
<evidence type="ECO:0000256" key="8">
    <source>
        <dbReference type="SAM" id="MobiDB-lite"/>
    </source>
</evidence>
<evidence type="ECO:0000259" key="9">
    <source>
        <dbReference type="Pfam" id="PF02129"/>
    </source>
</evidence>
<organism evidence="11 12">
    <name type="scientific">Lupinus angustifolius</name>
    <name type="common">Narrow-leaved blue lupine</name>
    <dbReference type="NCBI Taxonomy" id="3871"/>
    <lineage>
        <taxon>Eukaryota</taxon>
        <taxon>Viridiplantae</taxon>
        <taxon>Streptophyta</taxon>
        <taxon>Embryophyta</taxon>
        <taxon>Tracheophyta</taxon>
        <taxon>Spermatophyta</taxon>
        <taxon>Magnoliopsida</taxon>
        <taxon>eudicotyledons</taxon>
        <taxon>Gunneridae</taxon>
        <taxon>Pentapetalae</taxon>
        <taxon>rosids</taxon>
        <taxon>fabids</taxon>
        <taxon>Fabales</taxon>
        <taxon>Fabaceae</taxon>
        <taxon>Papilionoideae</taxon>
        <taxon>50 kb inversion clade</taxon>
        <taxon>genistoids sensu lato</taxon>
        <taxon>core genistoids</taxon>
        <taxon>Genisteae</taxon>
        <taxon>Lupinus</taxon>
    </lineage>
</organism>
<dbReference type="Proteomes" id="UP000188354">
    <property type="component" value="Chromosome LG04"/>
</dbReference>
<evidence type="ECO:0000256" key="3">
    <source>
        <dbReference type="ARBA" id="ARBA00022763"/>
    </source>
</evidence>
<evidence type="ECO:0000256" key="5">
    <source>
        <dbReference type="ARBA" id="ARBA00023204"/>
    </source>
</evidence>
<dbReference type="GO" id="GO:0016787">
    <property type="term" value="F:hydrolase activity"/>
    <property type="evidence" value="ECO:0007669"/>
    <property type="project" value="InterPro"/>
</dbReference>
<feature type="region of interest" description="Disordered" evidence="8">
    <location>
        <begin position="1"/>
        <end position="38"/>
    </location>
</feature>
<keyword evidence="12" id="KW-1185">Reference proteome</keyword>
<dbReference type="Pfam" id="PF08743">
    <property type="entry name" value="Nse4_C"/>
    <property type="match status" value="1"/>
</dbReference>
<dbReference type="GO" id="GO:0030915">
    <property type="term" value="C:Smc5-Smc6 complex"/>
    <property type="evidence" value="ECO:0007669"/>
    <property type="project" value="UniProtKB-UniRule"/>
</dbReference>
<dbReference type="InterPro" id="IPR027786">
    <property type="entry name" value="Nse4/EID"/>
</dbReference>
<dbReference type="PANTHER" id="PTHR16140">
    <property type="entry name" value="NON-STRUCTURAL MAINTENANCE OF CHROMOSOMES ELEMENT 4"/>
    <property type="match status" value="1"/>
</dbReference>
<dbReference type="InterPro" id="IPR000383">
    <property type="entry name" value="Xaa-Pro-like_dom"/>
</dbReference>
<name>A0A4P1RKQ1_LUPAN</name>
<dbReference type="GO" id="GO:0006310">
    <property type="term" value="P:DNA recombination"/>
    <property type="evidence" value="ECO:0007669"/>
    <property type="project" value="UniProtKB-UniRule"/>
</dbReference>
<evidence type="ECO:0000256" key="1">
    <source>
        <dbReference type="ARBA" id="ARBA00004123"/>
    </source>
</evidence>
<dbReference type="Gene3D" id="3.40.50.1820">
    <property type="entry name" value="alpha/beta hydrolase"/>
    <property type="match status" value="1"/>
</dbReference>
<dbReference type="AlphaFoldDB" id="A0A4P1RKQ1"/>
<gene>
    <name evidence="11" type="ORF">TanjilG_24738</name>
</gene>
<evidence type="ECO:0000259" key="10">
    <source>
        <dbReference type="Pfam" id="PF08743"/>
    </source>
</evidence>
<comment type="subunit">
    <text evidence="7">Component of the SMC5-SMC6 complex.</text>
</comment>